<evidence type="ECO:0000256" key="2">
    <source>
        <dbReference type="SAM" id="Phobius"/>
    </source>
</evidence>
<dbReference type="KEGG" id="ccro:CMC5_042900"/>
<accession>A0A0K1EHJ0</accession>
<feature type="transmembrane region" description="Helical" evidence="2">
    <location>
        <begin position="20"/>
        <end position="40"/>
    </location>
</feature>
<feature type="transmembrane region" description="Helical" evidence="2">
    <location>
        <begin position="184"/>
        <end position="210"/>
    </location>
</feature>
<keyword evidence="2" id="KW-1133">Transmembrane helix</keyword>
<dbReference type="OrthoDB" id="5513673at2"/>
<feature type="region of interest" description="Disordered" evidence="1">
    <location>
        <begin position="397"/>
        <end position="417"/>
    </location>
</feature>
<evidence type="ECO:0000313" key="4">
    <source>
        <dbReference type="Proteomes" id="UP000067626"/>
    </source>
</evidence>
<keyword evidence="2" id="KW-0472">Membrane</keyword>
<evidence type="ECO:0000313" key="3">
    <source>
        <dbReference type="EMBL" id="AKT40137.1"/>
    </source>
</evidence>
<name>A0A0K1EHJ0_CHOCO</name>
<proteinExistence type="predicted"/>
<organism evidence="3 4">
    <name type="scientific">Chondromyces crocatus</name>
    <dbReference type="NCBI Taxonomy" id="52"/>
    <lineage>
        <taxon>Bacteria</taxon>
        <taxon>Pseudomonadati</taxon>
        <taxon>Myxococcota</taxon>
        <taxon>Polyangia</taxon>
        <taxon>Polyangiales</taxon>
        <taxon>Polyangiaceae</taxon>
        <taxon>Chondromyces</taxon>
    </lineage>
</organism>
<keyword evidence="2" id="KW-0812">Transmembrane</keyword>
<feature type="transmembrane region" description="Helical" evidence="2">
    <location>
        <begin position="154"/>
        <end position="172"/>
    </location>
</feature>
<dbReference type="EMBL" id="CP012159">
    <property type="protein sequence ID" value="AKT40137.1"/>
    <property type="molecule type" value="Genomic_DNA"/>
</dbReference>
<feature type="compositionally biased region" description="Basic residues" evidence="1">
    <location>
        <begin position="407"/>
        <end position="417"/>
    </location>
</feature>
<dbReference type="Proteomes" id="UP000067626">
    <property type="component" value="Chromosome"/>
</dbReference>
<dbReference type="RefSeq" id="WP_050432115.1">
    <property type="nucleotide sequence ID" value="NZ_CP012159.1"/>
</dbReference>
<keyword evidence="4" id="KW-1185">Reference proteome</keyword>
<gene>
    <name evidence="3" type="ORF">CMC5_042900</name>
</gene>
<reference evidence="3 4" key="1">
    <citation type="submission" date="2015-07" db="EMBL/GenBank/DDBJ databases">
        <title>Genome analysis of myxobacterium Chondromyces crocatus Cm c5 reveals a high potential for natural compound synthesis and the genetic basis for the loss of fruiting body formation.</title>
        <authorList>
            <person name="Zaburannyi N."/>
            <person name="Bunk B."/>
            <person name="Maier J."/>
            <person name="Overmann J."/>
            <person name="Mueller R."/>
        </authorList>
    </citation>
    <scope>NUCLEOTIDE SEQUENCE [LARGE SCALE GENOMIC DNA]</scope>
    <source>
        <strain evidence="3 4">Cm c5</strain>
    </source>
</reference>
<dbReference type="AlphaFoldDB" id="A0A0K1EHJ0"/>
<sequence>MRPEPAVFTNAVRRRRSPLLLTTSVLLFATALLCLALGLLTRQANPLFASMILGALFALSLRLPRSEITGTATVDARWLRFEDERLVELTEIQIALMNPRPEGPPHVRLYRRGFRPVVELQLPSEAEGTRLIEALGHHASQSVAVMRLPFRHLAHPRGIFFWVAFVLAVFWLEPPRYLGMPTTLFVILVALVVQAAIHTTLHVGLDGLLLTSLGIRRLIPIGDLAAISSYESMLQKNPERGLDLLLTSGEKVRIPIEGNLLWSSYTVEIVERRILDAMEAHRARASSDDLRGLLDRLAPTGKSTQTWLTSLRALGSGASAGLREPAVPQDLLWQVLETPSRPATLRAAATVALSAVEGVERSRLRIAARSVAEPRLRSAIEAAADARESDLEAALDALATDEDARGRARPRAARPPW</sequence>
<evidence type="ECO:0000256" key="1">
    <source>
        <dbReference type="SAM" id="MobiDB-lite"/>
    </source>
</evidence>
<dbReference type="STRING" id="52.CMC5_042900"/>
<protein>
    <submittedName>
        <fullName evidence="3">Uncharacterized protein</fullName>
    </submittedName>
</protein>